<evidence type="ECO:0000313" key="4">
    <source>
        <dbReference type="Proteomes" id="UP001196565"/>
    </source>
</evidence>
<keyword evidence="2" id="KW-0472">Membrane</keyword>
<dbReference type="Proteomes" id="UP001196565">
    <property type="component" value="Unassembled WGS sequence"/>
</dbReference>
<keyword evidence="2" id="KW-1133">Transmembrane helix</keyword>
<proteinExistence type="predicted"/>
<sequence>MSAAAREAARRTESGARTPEPSLGARLGQIGILGWAIVVPTLLGLLLGRWLDRVFASGVFFSAPFLMIGAGIGLWSAWKWMHRQ</sequence>
<keyword evidence="4" id="KW-1185">Reference proteome</keyword>
<feature type="transmembrane region" description="Helical" evidence="2">
    <location>
        <begin position="54"/>
        <end position="78"/>
    </location>
</feature>
<evidence type="ECO:0000256" key="2">
    <source>
        <dbReference type="SAM" id="Phobius"/>
    </source>
</evidence>
<dbReference type="InterPro" id="IPR011744">
    <property type="entry name" value="ATPase_gene1"/>
</dbReference>
<dbReference type="InterPro" id="IPR032820">
    <property type="entry name" value="ATPase_put"/>
</dbReference>
<name>A0ABS7AEE4_9PROT</name>
<comment type="caution">
    <text evidence="3">The sequence shown here is derived from an EMBL/GenBank/DDBJ whole genome shotgun (WGS) entry which is preliminary data.</text>
</comment>
<gene>
    <name evidence="3" type="ORF">KPL78_22670</name>
</gene>
<feature type="transmembrane region" description="Helical" evidence="2">
    <location>
        <begin position="27"/>
        <end position="47"/>
    </location>
</feature>
<evidence type="ECO:0000313" key="3">
    <source>
        <dbReference type="EMBL" id="MBW6400681.1"/>
    </source>
</evidence>
<feature type="region of interest" description="Disordered" evidence="1">
    <location>
        <begin position="1"/>
        <end position="24"/>
    </location>
</feature>
<dbReference type="NCBIfam" id="TIGR02230">
    <property type="entry name" value="ATPase_gene1"/>
    <property type="match status" value="1"/>
</dbReference>
<protein>
    <submittedName>
        <fullName evidence="3">AtpZ/AtpI family protein</fullName>
    </submittedName>
</protein>
<keyword evidence="2" id="KW-0812">Transmembrane</keyword>
<evidence type="ECO:0000256" key="1">
    <source>
        <dbReference type="SAM" id="MobiDB-lite"/>
    </source>
</evidence>
<dbReference type="EMBL" id="JAHYBZ010000008">
    <property type="protein sequence ID" value="MBW6400681.1"/>
    <property type="molecule type" value="Genomic_DNA"/>
</dbReference>
<reference evidence="3 4" key="1">
    <citation type="submission" date="2021-07" db="EMBL/GenBank/DDBJ databases">
        <authorList>
            <person name="So Y."/>
        </authorList>
    </citation>
    <scope>NUCLEOTIDE SEQUENCE [LARGE SCALE GENOMIC DNA]</scope>
    <source>
        <strain evidence="3 4">HJA6</strain>
    </source>
</reference>
<accession>A0ABS7AEE4</accession>
<organism evidence="3 4">
    <name type="scientific">Roseomonas alba</name>
    <dbReference type="NCBI Taxonomy" id="2846776"/>
    <lineage>
        <taxon>Bacteria</taxon>
        <taxon>Pseudomonadati</taxon>
        <taxon>Pseudomonadota</taxon>
        <taxon>Alphaproteobacteria</taxon>
        <taxon>Acetobacterales</taxon>
        <taxon>Roseomonadaceae</taxon>
        <taxon>Roseomonas</taxon>
    </lineage>
</organism>
<dbReference type="Pfam" id="PF09527">
    <property type="entry name" value="ATPase_gene1"/>
    <property type="match status" value="1"/>
</dbReference>